<keyword evidence="21 29" id="KW-0472">Membrane</keyword>
<dbReference type="InterPro" id="IPR012340">
    <property type="entry name" value="NA-bd_OB-fold"/>
</dbReference>
<keyword evidence="12" id="KW-0067">ATP-binding</keyword>
<comment type="subcellular location">
    <subcellularLocation>
        <location evidence="3">Cytoplasm</location>
    </subcellularLocation>
    <subcellularLocation>
        <location evidence="2">Mitochondrion inner membrane</location>
        <topology evidence="2">Multi-pass membrane protein</topology>
    </subcellularLocation>
    <subcellularLocation>
        <location evidence="1">Nucleus</location>
    </subcellularLocation>
</comment>
<dbReference type="GO" id="GO:0005634">
    <property type="term" value="C:nucleus"/>
    <property type="evidence" value="ECO:0007669"/>
    <property type="project" value="UniProtKB-SubCell"/>
</dbReference>
<dbReference type="InterPro" id="IPR003439">
    <property type="entry name" value="ABC_transporter-like_ATP-bd"/>
</dbReference>
<keyword evidence="6" id="KW-0813">Transport</keyword>
<keyword evidence="34" id="KW-1185">Reference proteome</keyword>
<keyword evidence="13" id="KW-0647">Proteasome</keyword>
<dbReference type="InterPro" id="IPR003593">
    <property type="entry name" value="AAA+_ATPase"/>
</dbReference>
<dbReference type="InterPro" id="IPR003959">
    <property type="entry name" value="ATPase_AAA_core"/>
</dbReference>
<comment type="subunit">
    <text evidence="5">Homodimer.</text>
</comment>
<reference evidence="33" key="1">
    <citation type="submission" date="2021-01" db="EMBL/GenBank/DDBJ databases">
        <authorList>
            <person name="Bezrukov I."/>
        </authorList>
    </citation>
    <scope>NUCLEOTIDE SEQUENCE</scope>
</reference>
<feature type="domain" description="TF-B3" evidence="30">
    <location>
        <begin position="874"/>
        <end position="965"/>
    </location>
</feature>
<feature type="domain" description="ABC transporter" evidence="31">
    <location>
        <begin position="481"/>
        <end position="715"/>
    </location>
</feature>
<dbReference type="Gene3D" id="3.40.50.300">
    <property type="entry name" value="P-loop containing nucleotide triphosphate hydrolases"/>
    <property type="match status" value="2"/>
</dbReference>
<evidence type="ECO:0000256" key="4">
    <source>
        <dbReference type="ARBA" id="ARBA00006914"/>
    </source>
</evidence>
<dbReference type="InterPro" id="IPR017871">
    <property type="entry name" value="ABC_transporter-like_CS"/>
</dbReference>
<evidence type="ECO:0000256" key="7">
    <source>
        <dbReference type="ARBA" id="ARBA00022490"/>
    </source>
</evidence>
<dbReference type="InterPro" id="IPR011527">
    <property type="entry name" value="ABC1_TM_dom"/>
</dbReference>
<dbReference type="FunFam" id="1.10.8.60:FF:000018">
    <property type="entry name" value="26S protease regulatory subunit 6B"/>
    <property type="match status" value="1"/>
</dbReference>
<dbReference type="CDD" id="cd18582">
    <property type="entry name" value="ABC_6TM_ATM1_ABCB7"/>
    <property type="match status" value="1"/>
</dbReference>
<evidence type="ECO:0000256" key="24">
    <source>
        <dbReference type="ARBA" id="ARBA00024363"/>
    </source>
</evidence>
<dbReference type="GO" id="GO:0005743">
    <property type="term" value="C:mitochondrial inner membrane"/>
    <property type="evidence" value="ECO:0007669"/>
    <property type="project" value="UniProtKB-SubCell"/>
</dbReference>
<comment type="similarity">
    <text evidence="24">Belongs to the ABC transporter superfamily. ABCB family. Heavy Metal importer (TC 3.A.1.210) subfamily.</text>
</comment>
<evidence type="ECO:0000256" key="29">
    <source>
        <dbReference type="SAM" id="Phobius"/>
    </source>
</evidence>
<keyword evidence="22" id="KW-0804">Transcription</keyword>
<name>A0A8S2B8Z6_ARAAE</name>
<evidence type="ECO:0000256" key="25">
    <source>
        <dbReference type="ARBA" id="ARBA00024661"/>
    </source>
</evidence>
<dbReference type="Pfam" id="PF17862">
    <property type="entry name" value="AAA_lid_3"/>
    <property type="match status" value="1"/>
</dbReference>
<dbReference type="InterPro" id="IPR015300">
    <property type="entry name" value="DNA-bd_pseudobarrel_sf"/>
</dbReference>
<feature type="transmembrane region" description="Helical" evidence="29">
    <location>
        <begin position="145"/>
        <end position="166"/>
    </location>
</feature>
<dbReference type="SUPFAM" id="SSF101936">
    <property type="entry name" value="DNA-binding pseudobarrel domain"/>
    <property type="match status" value="1"/>
</dbReference>
<keyword evidence="19" id="KW-0238">DNA-binding</keyword>
<evidence type="ECO:0000256" key="15">
    <source>
        <dbReference type="ARBA" id="ARBA00022989"/>
    </source>
</evidence>
<keyword evidence="11" id="KW-0999">Mitochondrion inner membrane</keyword>
<dbReference type="SMART" id="SM00382">
    <property type="entry name" value="AAA"/>
    <property type="match status" value="2"/>
</dbReference>
<dbReference type="Gene3D" id="1.20.1560.10">
    <property type="entry name" value="ABC transporter type 1, transmembrane domain"/>
    <property type="match status" value="1"/>
</dbReference>
<evidence type="ECO:0000256" key="19">
    <source>
        <dbReference type="ARBA" id="ARBA00023125"/>
    </source>
</evidence>
<dbReference type="FunFam" id="3.40.50.300:FF:001038">
    <property type="entry name" value="ABC transporter B family member 25"/>
    <property type="match status" value="1"/>
</dbReference>
<protein>
    <recommendedName>
        <fullName evidence="26">26S proteasome regulatory subunit 6B homolog</fullName>
    </recommendedName>
</protein>
<dbReference type="InterPro" id="IPR041569">
    <property type="entry name" value="AAA_lid_3"/>
</dbReference>
<dbReference type="CDD" id="cd03253">
    <property type="entry name" value="ABCC_ATM1_transporter"/>
    <property type="match status" value="1"/>
</dbReference>
<keyword evidence="23" id="KW-0539">Nucleus</keyword>
<dbReference type="Proteomes" id="UP000682877">
    <property type="component" value="Chromosome 8"/>
</dbReference>
<dbReference type="GO" id="GO:0006879">
    <property type="term" value="P:intracellular iron ion homeostasis"/>
    <property type="evidence" value="ECO:0007669"/>
    <property type="project" value="TreeGrafter"/>
</dbReference>
<dbReference type="PROSITE" id="PS50929">
    <property type="entry name" value="ABC_TM1F"/>
    <property type="match status" value="1"/>
</dbReference>
<keyword evidence="20" id="KW-0496">Mitochondrion</keyword>
<evidence type="ECO:0000256" key="12">
    <source>
        <dbReference type="ARBA" id="ARBA00022840"/>
    </source>
</evidence>
<keyword evidence="9 29" id="KW-0812">Transmembrane</keyword>
<dbReference type="GO" id="GO:0006826">
    <property type="term" value="P:iron ion transport"/>
    <property type="evidence" value="ECO:0007669"/>
    <property type="project" value="UniProtKB-KW"/>
</dbReference>
<dbReference type="EMBL" id="LR999458">
    <property type="protein sequence ID" value="CAE6247255.1"/>
    <property type="molecule type" value="Genomic_DNA"/>
</dbReference>
<dbReference type="SUPFAM" id="SSF90123">
    <property type="entry name" value="ABC transporter transmembrane region"/>
    <property type="match status" value="1"/>
</dbReference>
<dbReference type="PANTHER" id="PTHR24221:SF402">
    <property type="entry name" value="IRON-SULFUR CLUSTERS TRANSPORTER ABCB7, MITOCHONDRIAL"/>
    <property type="match status" value="1"/>
</dbReference>
<evidence type="ECO:0000256" key="3">
    <source>
        <dbReference type="ARBA" id="ARBA00004496"/>
    </source>
</evidence>
<evidence type="ECO:0000256" key="6">
    <source>
        <dbReference type="ARBA" id="ARBA00022448"/>
    </source>
</evidence>
<keyword evidence="15 29" id="KW-1133">Transmembrane helix</keyword>
<gene>
    <name evidence="33" type="ORF">AARE701A_LOCUS21818</name>
</gene>
<evidence type="ECO:0000256" key="9">
    <source>
        <dbReference type="ARBA" id="ARBA00022692"/>
    </source>
</evidence>
<dbReference type="Pfam" id="PF00004">
    <property type="entry name" value="AAA"/>
    <property type="match status" value="1"/>
</dbReference>
<keyword evidence="16" id="KW-0408">Iron</keyword>
<dbReference type="InterPro" id="IPR003340">
    <property type="entry name" value="B3_DNA-bd"/>
</dbReference>
<comment type="function">
    <text evidence="25">The 26S proteasome is involved in the ATP-dependent degradation of ubiquitinated proteins. The regulatory (or ATPase) complex confers ATP dependency and substrate specificity to the 26S complex.</text>
</comment>
<dbReference type="Gene3D" id="2.40.330.10">
    <property type="entry name" value="DNA-binding pseudobarrel domain"/>
    <property type="match status" value="1"/>
</dbReference>
<dbReference type="InterPro" id="IPR003960">
    <property type="entry name" value="ATPase_AAA_CS"/>
</dbReference>
<keyword evidence="10" id="KW-0547">Nucleotide-binding</keyword>
<dbReference type="CDD" id="cd19502">
    <property type="entry name" value="RecA-like_PAN_like"/>
    <property type="match status" value="1"/>
</dbReference>
<organism evidence="33 34">
    <name type="scientific">Arabidopsis arenosa</name>
    <name type="common">Sand rock-cress</name>
    <name type="synonym">Cardaminopsis arenosa</name>
    <dbReference type="NCBI Taxonomy" id="38785"/>
    <lineage>
        <taxon>Eukaryota</taxon>
        <taxon>Viridiplantae</taxon>
        <taxon>Streptophyta</taxon>
        <taxon>Embryophyta</taxon>
        <taxon>Tracheophyta</taxon>
        <taxon>Spermatophyta</taxon>
        <taxon>Magnoliopsida</taxon>
        <taxon>eudicotyledons</taxon>
        <taxon>Gunneridae</taxon>
        <taxon>Pentapetalae</taxon>
        <taxon>rosids</taxon>
        <taxon>malvids</taxon>
        <taxon>Brassicales</taxon>
        <taxon>Brassicaceae</taxon>
        <taxon>Camelineae</taxon>
        <taxon>Arabidopsis</taxon>
    </lineage>
</organism>
<dbReference type="Pfam" id="PF00664">
    <property type="entry name" value="ABC_membrane"/>
    <property type="match status" value="1"/>
</dbReference>
<dbReference type="InterPro" id="IPR039421">
    <property type="entry name" value="Type_1_exporter"/>
</dbReference>
<evidence type="ECO:0000259" key="32">
    <source>
        <dbReference type="PROSITE" id="PS50929"/>
    </source>
</evidence>
<feature type="region of interest" description="Disordered" evidence="28">
    <location>
        <begin position="91"/>
        <end position="114"/>
    </location>
</feature>
<feature type="compositionally biased region" description="Acidic residues" evidence="28">
    <location>
        <begin position="982"/>
        <end position="997"/>
    </location>
</feature>
<dbReference type="Pfam" id="PF00005">
    <property type="entry name" value="ABC_tran"/>
    <property type="match status" value="1"/>
</dbReference>
<keyword evidence="17" id="KW-0805">Transcription regulation</keyword>
<dbReference type="PROSITE" id="PS50893">
    <property type="entry name" value="ABC_TRANSPORTER_2"/>
    <property type="match status" value="1"/>
</dbReference>
<feature type="transmembrane region" description="Helical" evidence="29">
    <location>
        <begin position="186"/>
        <end position="210"/>
    </location>
</feature>
<sequence length="1409" mass="157272">MSRGSRLVRAPGLLLCRANLHPQPKIPSFSYSLRSDYRPHNGFSNYIRRNSIRTSPVINAFLSDHSPSPSPSQSPSPIRFVQRSSVLNGRLFSTSTPNPDQAATKTKEIKTTSSDSDSAMADMKILRTLAGYLWMRDNPEFRFRVIAALGFLVGAKVLNVQVPFLFKLAVDWLASATGTGASLTTFAATNPTLLTVFATPAAVLIGYGIARTGSSAFNELRTAVFSKVALRTIRSVSRKVFSHLHDLDLRYHLSRETGALNRIIDRGSRAINFILSAMVFNVVPTILEISMVSGILAYKFGAAFAWITSLSVGSYIVFTLAVTQWRTKFRKAMNKADNDASTRAIDSLINYETVKYFNNEGYEAEKYDQLLKKYEDAALQTQRSLAFLNFGQSIIFSTALSTAMVLCSQGIMNGQMTVGDLVMVNGLLFQLSLPLNFLGSVYRETIQSLVDMKSMFQLLEEKSDITNTDDAKPLVLKGGSIEFENVHFSYLPERKILDGISFVVPAGKSVAIVGTSGSGKSTILRMLFRFFDTDSGNVRIDGQDIKEVRLDSLRSSIGVVPQDTVLFNDTIFHNIHYGRLSATEEEVYEAARRAAIHETISNFPDKYSTIVGERGLKLSGGEKQRVALARAFLKSPAILLCDEATSALDSTTEAEILNALKALASNRTSIFIAHRLTTAMQCDEIVVLENGKVVEQGPHDELLGKSGRYAQLWTQQNSSVDMLDAARHFFLLLGNSAIAMAYEEARKLRLQENHKRFQDLGISQISKTLTQITKKTPQLLQQRNPRPIDKALFATAEPRRSSRVRTVISSYRDDVAVDTGRTSNLRRSRHSSTWATYISRPLHECKFASYEEKVGALKAAEKFQSRLKSPHPSFVKSMVRSHVYSCFWLGLPSRFCVDNFPEETMEILLEDEEGEEYEAVYIGRRSGLSGGWKRFALDHKLDDGDALLFQLVEPKRFKIYVFKGNENANLTSAGKRGRATPSEEEEEEEDKDVEESDLSPIMASAAVASMVLDPKASPALMDLSTADEEDLYGRLKSLERQLEFTDIQEEYVKDEQKNLKRELLRAQEEVKRIQSVPLVIGQFMEMVDQNNGIVGSTTGSNYYVRILSTINRELLKPSASVALHRHSNALVDVLPPEADSSISLLSQSEKPDVSYNDIGGCDIQKQEIREAVELPLTHHELYKQIGIDPPRGVLLYGPPGTGKTMLAKAVANHTTAAFIRVVGSEFVQKYLGEGPRMVRDVFRLAKENAPAIIFIDEVDAIATARFDAQTGADREVQRILMELLNQMDGFDQTVNVKVIMATNRADTLDPALLRPGRLDRKIEFPLPDRRQKRLVFQVCTSKMNLSDEVDLEDYVSRPDKISAAEIAAICQEAGMHAVRKNRYVILPKDFEKGYRANVKKPDTDFEFYK</sequence>
<proteinExistence type="inferred from homology"/>
<evidence type="ECO:0000256" key="18">
    <source>
        <dbReference type="ARBA" id="ARBA00023065"/>
    </source>
</evidence>
<keyword evidence="18" id="KW-0406">Ion transport</keyword>
<evidence type="ECO:0000256" key="13">
    <source>
        <dbReference type="ARBA" id="ARBA00022942"/>
    </source>
</evidence>
<dbReference type="SMART" id="SM01019">
    <property type="entry name" value="B3"/>
    <property type="match status" value="1"/>
</dbReference>
<dbReference type="GO" id="GO:0016887">
    <property type="term" value="F:ATP hydrolysis activity"/>
    <property type="evidence" value="ECO:0007669"/>
    <property type="project" value="InterPro"/>
</dbReference>
<feature type="transmembrane region" description="Helical" evidence="29">
    <location>
        <begin position="303"/>
        <end position="323"/>
    </location>
</feature>
<dbReference type="InterPro" id="IPR032501">
    <property type="entry name" value="Prot_ATP_ID_OB_2nd"/>
</dbReference>
<feature type="region of interest" description="Disordered" evidence="28">
    <location>
        <begin position="971"/>
        <end position="998"/>
    </location>
</feature>
<keyword evidence="27" id="KW-0175">Coiled coil</keyword>
<dbReference type="FunFam" id="2.40.50.140:FF:000046">
    <property type="entry name" value="26S protease regulatory subunit 6B"/>
    <property type="match status" value="1"/>
</dbReference>
<evidence type="ECO:0000256" key="22">
    <source>
        <dbReference type="ARBA" id="ARBA00023163"/>
    </source>
</evidence>
<dbReference type="GO" id="GO:0005524">
    <property type="term" value="F:ATP binding"/>
    <property type="evidence" value="ECO:0007669"/>
    <property type="project" value="UniProtKB-KW"/>
</dbReference>
<feature type="domain" description="ABC transmembrane type-1" evidence="32">
    <location>
        <begin position="146"/>
        <end position="447"/>
    </location>
</feature>
<dbReference type="Pfam" id="PF16450">
    <property type="entry name" value="Prot_ATP_ID_OB_C"/>
    <property type="match status" value="1"/>
</dbReference>
<keyword evidence="8" id="KW-0410">Iron transport</keyword>
<evidence type="ECO:0000259" key="30">
    <source>
        <dbReference type="PROSITE" id="PS50863"/>
    </source>
</evidence>
<dbReference type="GO" id="GO:0003677">
    <property type="term" value="F:DNA binding"/>
    <property type="evidence" value="ECO:0007669"/>
    <property type="project" value="UniProtKB-KW"/>
</dbReference>
<evidence type="ECO:0000256" key="16">
    <source>
        <dbReference type="ARBA" id="ARBA00023004"/>
    </source>
</evidence>
<dbReference type="FunFam" id="3.40.50.300:FF:000033">
    <property type="entry name" value="26S protease regulatory subunit 6B"/>
    <property type="match status" value="1"/>
</dbReference>
<dbReference type="PANTHER" id="PTHR24221">
    <property type="entry name" value="ATP-BINDING CASSETTE SUB-FAMILY B"/>
    <property type="match status" value="1"/>
</dbReference>
<evidence type="ECO:0000313" key="33">
    <source>
        <dbReference type="EMBL" id="CAE6247255.1"/>
    </source>
</evidence>
<dbReference type="InterPro" id="IPR036640">
    <property type="entry name" value="ABC1_TM_sf"/>
</dbReference>
<evidence type="ECO:0000256" key="5">
    <source>
        <dbReference type="ARBA" id="ARBA00011738"/>
    </source>
</evidence>
<dbReference type="PROSITE" id="PS00211">
    <property type="entry name" value="ABC_TRANSPORTER_1"/>
    <property type="match status" value="1"/>
</dbReference>
<dbReference type="PROSITE" id="PS00674">
    <property type="entry name" value="AAA"/>
    <property type="match status" value="1"/>
</dbReference>
<dbReference type="CDD" id="cd10017">
    <property type="entry name" value="B3_DNA"/>
    <property type="match status" value="1"/>
</dbReference>
<keyword evidence="14" id="KW-0809">Transit peptide</keyword>
<dbReference type="PROSITE" id="PS50863">
    <property type="entry name" value="B3"/>
    <property type="match status" value="1"/>
</dbReference>
<feature type="compositionally biased region" description="Polar residues" evidence="28">
    <location>
        <begin position="91"/>
        <end position="104"/>
    </location>
</feature>
<evidence type="ECO:0000256" key="21">
    <source>
        <dbReference type="ARBA" id="ARBA00023136"/>
    </source>
</evidence>
<evidence type="ECO:0000256" key="27">
    <source>
        <dbReference type="SAM" id="Coils"/>
    </source>
</evidence>
<comment type="similarity">
    <text evidence="4">Belongs to the AAA ATPase family.</text>
</comment>
<evidence type="ECO:0000256" key="14">
    <source>
        <dbReference type="ARBA" id="ARBA00022946"/>
    </source>
</evidence>
<dbReference type="SUPFAM" id="SSF52540">
    <property type="entry name" value="P-loop containing nucleoside triphosphate hydrolases"/>
    <property type="match status" value="2"/>
</dbReference>
<evidence type="ECO:0000256" key="10">
    <source>
        <dbReference type="ARBA" id="ARBA00022741"/>
    </source>
</evidence>
<evidence type="ECO:0000256" key="20">
    <source>
        <dbReference type="ARBA" id="ARBA00023128"/>
    </source>
</evidence>
<evidence type="ECO:0000313" key="34">
    <source>
        <dbReference type="Proteomes" id="UP000682877"/>
    </source>
</evidence>
<evidence type="ECO:0000256" key="2">
    <source>
        <dbReference type="ARBA" id="ARBA00004448"/>
    </source>
</evidence>
<evidence type="ECO:0000259" key="31">
    <source>
        <dbReference type="PROSITE" id="PS50893"/>
    </source>
</evidence>
<dbReference type="InterPro" id="IPR027417">
    <property type="entry name" value="P-loop_NTPase"/>
</dbReference>
<evidence type="ECO:0000256" key="28">
    <source>
        <dbReference type="SAM" id="MobiDB-lite"/>
    </source>
</evidence>
<evidence type="ECO:0000256" key="26">
    <source>
        <dbReference type="ARBA" id="ARBA00068703"/>
    </source>
</evidence>
<dbReference type="GO" id="GO:0140359">
    <property type="term" value="F:ABC-type transporter activity"/>
    <property type="evidence" value="ECO:0007669"/>
    <property type="project" value="InterPro"/>
</dbReference>
<evidence type="ECO:0000256" key="17">
    <source>
        <dbReference type="ARBA" id="ARBA00023015"/>
    </source>
</evidence>
<accession>A0A8S2B8Z6</accession>
<dbReference type="GO" id="GO:0000502">
    <property type="term" value="C:proteasome complex"/>
    <property type="evidence" value="ECO:0007669"/>
    <property type="project" value="UniProtKB-KW"/>
</dbReference>
<evidence type="ECO:0000256" key="1">
    <source>
        <dbReference type="ARBA" id="ARBA00004123"/>
    </source>
</evidence>
<feature type="coiled-coil region" evidence="27">
    <location>
        <begin position="1049"/>
        <end position="1076"/>
    </location>
</feature>
<feature type="transmembrane region" description="Helical" evidence="29">
    <location>
        <begin position="385"/>
        <end position="406"/>
    </location>
</feature>
<dbReference type="Gene3D" id="1.10.8.60">
    <property type="match status" value="1"/>
</dbReference>
<dbReference type="Pfam" id="PF02362">
    <property type="entry name" value="B3"/>
    <property type="match status" value="1"/>
</dbReference>
<dbReference type="Gene3D" id="2.40.50.140">
    <property type="entry name" value="Nucleic acid-binding proteins"/>
    <property type="match status" value="1"/>
</dbReference>
<dbReference type="FunFam" id="1.20.1560.10:FF:000004">
    <property type="entry name" value="ATP-binding cassette sub-family B member 7"/>
    <property type="match status" value="1"/>
</dbReference>
<evidence type="ECO:0000256" key="23">
    <source>
        <dbReference type="ARBA" id="ARBA00023242"/>
    </source>
</evidence>
<feature type="transmembrane region" description="Helical" evidence="29">
    <location>
        <begin position="270"/>
        <end position="297"/>
    </location>
</feature>
<evidence type="ECO:0000256" key="11">
    <source>
        <dbReference type="ARBA" id="ARBA00022792"/>
    </source>
</evidence>
<evidence type="ECO:0000256" key="8">
    <source>
        <dbReference type="ARBA" id="ARBA00022496"/>
    </source>
</evidence>
<keyword evidence="7" id="KW-0963">Cytoplasm</keyword>